<gene>
    <name evidence="2" type="ORF">Hamer_G015541</name>
</gene>
<evidence type="ECO:0000313" key="2">
    <source>
        <dbReference type="EMBL" id="KAG7176714.1"/>
    </source>
</evidence>
<keyword evidence="3" id="KW-1185">Reference proteome</keyword>
<feature type="region of interest" description="Disordered" evidence="1">
    <location>
        <begin position="38"/>
        <end position="67"/>
    </location>
</feature>
<evidence type="ECO:0000313" key="3">
    <source>
        <dbReference type="Proteomes" id="UP000747542"/>
    </source>
</evidence>
<name>A0A8J5TJJ8_HOMAM</name>
<dbReference type="Proteomes" id="UP000747542">
    <property type="component" value="Unassembled WGS sequence"/>
</dbReference>
<organism evidence="2 3">
    <name type="scientific">Homarus americanus</name>
    <name type="common">American lobster</name>
    <dbReference type="NCBI Taxonomy" id="6706"/>
    <lineage>
        <taxon>Eukaryota</taxon>
        <taxon>Metazoa</taxon>
        <taxon>Ecdysozoa</taxon>
        <taxon>Arthropoda</taxon>
        <taxon>Crustacea</taxon>
        <taxon>Multicrustacea</taxon>
        <taxon>Malacostraca</taxon>
        <taxon>Eumalacostraca</taxon>
        <taxon>Eucarida</taxon>
        <taxon>Decapoda</taxon>
        <taxon>Pleocyemata</taxon>
        <taxon>Astacidea</taxon>
        <taxon>Nephropoidea</taxon>
        <taxon>Nephropidae</taxon>
        <taxon>Homarus</taxon>
    </lineage>
</organism>
<dbReference type="AlphaFoldDB" id="A0A8J5TJJ8"/>
<reference evidence="2" key="1">
    <citation type="journal article" date="2021" name="Sci. Adv.">
        <title>The American lobster genome reveals insights on longevity, neural, and immune adaptations.</title>
        <authorList>
            <person name="Polinski J.M."/>
            <person name="Zimin A.V."/>
            <person name="Clark K.F."/>
            <person name="Kohn A.B."/>
            <person name="Sadowski N."/>
            <person name="Timp W."/>
            <person name="Ptitsyn A."/>
            <person name="Khanna P."/>
            <person name="Romanova D.Y."/>
            <person name="Williams P."/>
            <person name="Greenwood S.J."/>
            <person name="Moroz L.L."/>
            <person name="Walt D.R."/>
            <person name="Bodnar A.G."/>
        </authorList>
    </citation>
    <scope>NUCLEOTIDE SEQUENCE</scope>
    <source>
        <strain evidence="2">GMGI-L3</strain>
    </source>
</reference>
<protein>
    <submittedName>
        <fullName evidence="2">Uncharacterized protein</fullName>
    </submittedName>
</protein>
<dbReference type="EMBL" id="JAHLQT010003055">
    <property type="protein sequence ID" value="KAG7176714.1"/>
    <property type="molecule type" value="Genomic_DNA"/>
</dbReference>
<accession>A0A8J5TJJ8</accession>
<proteinExistence type="predicted"/>
<comment type="caution">
    <text evidence="2">The sequence shown here is derived from an EMBL/GenBank/DDBJ whole genome shotgun (WGS) entry which is preliminary data.</text>
</comment>
<sequence>MLVNFANLQIDDKTWIAERKKRFPTRRAELRRAEQMEKLKRGEKLGQNKKPFKKDKDKYNKRVKQRK</sequence>
<evidence type="ECO:0000256" key="1">
    <source>
        <dbReference type="SAM" id="MobiDB-lite"/>
    </source>
</evidence>